<name>A0A1A8W6V4_PLAMA</name>
<dbReference type="GO" id="GO:0016301">
    <property type="term" value="F:kinase activity"/>
    <property type="evidence" value="ECO:0007669"/>
    <property type="project" value="UniProtKB-KW"/>
</dbReference>
<evidence type="ECO:0000313" key="2">
    <source>
        <dbReference type="Proteomes" id="UP000078597"/>
    </source>
</evidence>
<keyword evidence="1" id="KW-0808">Transferase</keyword>
<feature type="non-terminal residue" evidence="1">
    <location>
        <position position="1"/>
    </location>
</feature>
<evidence type="ECO:0000313" key="1">
    <source>
        <dbReference type="EMBL" id="SBS86894.1"/>
    </source>
</evidence>
<reference evidence="2" key="1">
    <citation type="submission" date="2016-05" db="EMBL/GenBank/DDBJ databases">
        <authorList>
            <person name="Naeem Raeece"/>
        </authorList>
    </citation>
    <scope>NUCLEOTIDE SEQUENCE [LARGE SCALE GENOMIC DNA]</scope>
</reference>
<dbReference type="Gene3D" id="1.10.510.10">
    <property type="entry name" value="Transferase(Phosphotransferase) domain 1"/>
    <property type="match status" value="1"/>
</dbReference>
<keyword evidence="1" id="KW-0418">Kinase</keyword>
<protein>
    <submittedName>
        <fullName evidence="1">Protein kinase 5 (PK5)</fullName>
    </submittedName>
</protein>
<organism evidence="1 2">
    <name type="scientific">Plasmodium malariae</name>
    <dbReference type="NCBI Taxonomy" id="5858"/>
    <lineage>
        <taxon>Eukaryota</taxon>
        <taxon>Sar</taxon>
        <taxon>Alveolata</taxon>
        <taxon>Apicomplexa</taxon>
        <taxon>Aconoidasida</taxon>
        <taxon>Haemosporida</taxon>
        <taxon>Plasmodiidae</taxon>
        <taxon>Plasmodium</taxon>
        <taxon>Plasmodium (Plasmodium)</taxon>
    </lineage>
</organism>
<dbReference type="SUPFAM" id="SSF56112">
    <property type="entry name" value="Protein kinase-like (PK-like)"/>
    <property type="match status" value="1"/>
</dbReference>
<sequence length="39" mass="4444">LKGLDETGIDLLSKMLKLDPNKRISAKEALEHAYFKENN</sequence>
<proteinExistence type="predicted"/>
<dbReference type="EMBL" id="FLQW01000943">
    <property type="protein sequence ID" value="SBS86894.1"/>
    <property type="molecule type" value="Genomic_DNA"/>
</dbReference>
<dbReference type="InterPro" id="IPR011009">
    <property type="entry name" value="Kinase-like_dom_sf"/>
</dbReference>
<dbReference type="AlphaFoldDB" id="A0A1A8W6V4"/>
<gene>
    <name evidence="1" type="ORF">PMALA_017680</name>
</gene>
<accession>A0A1A8W6V4</accession>
<dbReference type="Proteomes" id="UP000078597">
    <property type="component" value="Unassembled WGS sequence"/>
</dbReference>